<organism evidence="11 12">
    <name type="scientific">Vespula maculifrons</name>
    <name type="common">Eastern yellow jacket</name>
    <name type="synonym">Wasp</name>
    <dbReference type="NCBI Taxonomy" id="7453"/>
    <lineage>
        <taxon>Eukaryota</taxon>
        <taxon>Metazoa</taxon>
        <taxon>Ecdysozoa</taxon>
        <taxon>Arthropoda</taxon>
        <taxon>Hexapoda</taxon>
        <taxon>Insecta</taxon>
        <taxon>Pterygota</taxon>
        <taxon>Neoptera</taxon>
        <taxon>Endopterygota</taxon>
        <taxon>Hymenoptera</taxon>
        <taxon>Apocrita</taxon>
        <taxon>Aculeata</taxon>
        <taxon>Vespoidea</taxon>
        <taxon>Vespidae</taxon>
        <taxon>Vespinae</taxon>
        <taxon>Vespula</taxon>
    </lineage>
</organism>
<dbReference type="Pfam" id="PF02949">
    <property type="entry name" value="7tm_6"/>
    <property type="match status" value="1"/>
</dbReference>
<keyword evidence="8 10" id="KW-0675">Receptor</keyword>
<evidence type="ECO:0000256" key="2">
    <source>
        <dbReference type="ARBA" id="ARBA00022475"/>
    </source>
</evidence>
<comment type="subcellular location">
    <subcellularLocation>
        <location evidence="1 10">Cell membrane</location>
        <topology evidence="1 10">Multi-pass membrane protein</topology>
    </subcellularLocation>
</comment>
<keyword evidence="6 10" id="KW-1133">Transmembrane helix</keyword>
<dbReference type="EMBL" id="JAYRBN010000061">
    <property type="protein sequence ID" value="KAL2739232.1"/>
    <property type="molecule type" value="Genomic_DNA"/>
</dbReference>
<feature type="transmembrane region" description="Helical" evidence="10">
    <location>
        <begin position="129"/>
        <end position="147"/>
    </location>
</feature>
<evidence type="ECO:0000256" key="6">
    <source>
        <dbReference type="ARBA" id="ARBA00022989"/>
    </source>
</evidence>
<evidence type="ECO:0000256" key="10">
    <source>
        <dbReference type="RuleBase" id="RU351113"/>
    </source>
</evidence>
<evidence type="ECO:0000313" key="11">
    <source>
        <dbReference type="EMBL" id="KAL2739232.1"/>
    </source>
</evidence>
<comment type="caution">
    <text evidence="10">Lacks conserved residue(s) required for the propagation of feature annotation.</text>
</comment>
<sequence>MLTKVWQVEYACGWNFYTMKFIGIWPEERSFDRISSYKVLIGIAFIILFCTLPQSIMIYLHRDDFDMVMENLSLDNMNGTIAFIKMTCFWSSGGHIKDLLTAMGEDWKEVTTKEEEKKMMKQAKFSRNLATRAIAFSYFLIAVYTTTRCLSMRTDRSLLLLPAYFPYETMTSPIFELTFICQIIGLVYYTTAYTAVDTFLAMLILHVCEQLSRLRNDLIYLNSNTKEHDFQMQLNYIVERHNDLNRFVDTIEKRFNVMLLFEILGCTLQLCMECFHGLMLMVDDGEKMPLLEIFFFTFYIVYVLLQLYLYCYVGEKLWFESSELARAAYECKWYELLPNEARTLLLIIHRSRSPLRLTAGKFCILNHELYSTVLKTSMSYLSVLRATMTKNE</sequence>
<evidence type="ECO:0000256" key="8">
    <source>
        <dbReference type="ARBA" id="ARBA00023170"/>
    </source>
</evidence>
<keyword evidence="9 10" id="KW-0807">Transducer</keyword>
<dbReference type="Proteomes" id="UP001607303">
    <property type="component" value="Unassembled WGS sequence"/>
</dbReference>
<feature type="transmembrane region" description="Helical" evidence="10">
    <location>
        <begin position="39"/>
        <end position="60"/>
    </location>
</feature>
<evidence type="ECO:0000256" key="3">
    <source>
        <dbReference type="ARBA" id="ARBA00022606"/>
    </source>
</evidence>
<accession>A0ABD2C2G7</accession>
<keyword evidence="12" id="KW-1185">Reference proteome</keyword>
<feature type="transmembrane region" description="Helical" evidence="10">
    <location>
        <begin position="259"/>
        <end position="281"/>
    </location>
</feature>
<dbReference type="PANTHER" id="PTHR21137:SF35">
    <property type="entry name" value="ODORANT RECEPTOR 19A-RELATED"/>
    <property type="match status" value="1"/>
</dbReference>
<keyword evidence="4 10" id="KW-0812">Transmembrane</keyword>
<evidence type="ECO:0000313" key="12">
    <source>
        <dbReference type="Proteomes" id="UP001607303"/>
    </source>
</evidence>
<evidence type="ECO:0000256" key="4">
    <source>
        <dbReference type="ARBA" id="ARBA00022692"/>
    </source>
</evidence>
<keyword evidence="7 10" id="KW-0472">Membrane</keyword>
<dbReference type="PANTHER" id="PTHR21137">
    <property type="entry name" value="ODORANT RECEPTOR"/>
    <property type="match status" value="1"/>
</dbReference>
<protein>
    <recommendedName>
        <fullName evidence="10">Odorant receptor</fullName>
    </recommendedName>
</protein>
<feature type="transmembrane region" description="Helical" evidence="10">
    <location>
        <begin position="293"/>
        <end position="313"/>
    </location>
</feature>
<keyword evidence="2" id="KW-1003">Cell membrane</keyword>
<dbReference type="InterPro" id="IPR004117">
    <property type="entry name" value="7tm6_olfct_rcpt"/>
</dbReference>
<proteinExistence type="inferred from homology"/>
<name>A0ABD2C2G7_VESMC</name>
<evidence type="ECO:0000256" key="1">
    <source>
        <dbReference type="ARBA" id="ARBA00004651"/>
    </source>
</evidence>
<comment type="caution">
    <text evidence="11">The sequence shown here is derived from an EMBL/GenBank/DDBJ whole genome shotgun (WGS) entry which is preliminary data.</text>
</comment>
<reference evidence="11 12" key="1">
    <citation type="journal article" date="2024" name="Ann. Entomol. Soc. Am.">
        <title>Genomic analyses of the southern and eastern yellowjacket wasps (Hymenoptera: Vespidae) reveal evolutionary signatures of social life.</title>
        <authorList>
            <person name="Catto M.A."/>
            <person name="Caine P.B."/>
            <person name="Orr S.E."/>
            <person name="Hunt B.G."/>
            <person name="Goodisman M.A.D."/>
        </authorList>
    </citation>
    <scope>NUCLEOTIDE SEQUENCE [LARGE SCALE GENOMIC DNA]</scope>
    <source>
        <strain evidence="11">232</strain>
        <tissue evidence="11">Head and thorax</tissue>
    </source>
</reference>
<feature type="transmembrane region" description="Helical" evidence="10">
    <location>
        <begin position="177"/>
        <end position="205"/>
    </location>
</feature>
<comment type="similarity">
    <text evidence="10">Belongs to the insect chemoreceptor superfamily. Heteromeric odorant receptor channel (TC 1.A.69) family.</text>
</comment>
<dbReference type="GO" id="GO:0007165">
    <property type="term" value="P:signal transduction"/>
    <property type="evidence" value="ECO:0007669"/>
    <property type="project" value="UniProtKB-KW"/>
</dbReference>
<dbReference type="GO" id="GO:0007608">
    <property type="term" value="P:sensory perception of smell"/>
    <property type="evidence" value="ECO:0007669"/>
    <property type="project" value="UniProtKB-KW"/>
</dbReference>
<keyword evidence="3 10" id="KW-0716">Sensory transduction</keyword>
<evidence type="ECO:0000256" key="5">
    <source>
        <dbReference type="ARBA" id="ARBA00022725"/>
    </source>
</evidence>
<keyword evidence="5 10" id="KW-0552">Olfaction</keyword>
<dbReference type="AlphaFoldDB" id="A0ABD2C2G7"/>
<evidence type="ECO:0000256" key="9">
    <source>
        <dbReference type="ARBA" id="ARBA00023224"/>
    </source>
</evidence>
<evidence type="ECO:0000256" key="7">
    <source>
        <dbReference type="ARBA" id="ARBA00023136"/>
    </source>
</evidence>
<dbReference type="GO" id="GO:0005886">
    <property type="term" value="C:plasma membrane"/>
    <property type="evidence" value="ECO:0007669"/>
    <property type="project" value="UniProtKB-SubCell"/>
</dbReference>
<gene>
    <name evidence="11" type="ORF">V1477_010621</name>
</gene>